<name>A0ABS6W6L0_9BIFI</name>
<evidence type="ECO:0008006" key="3">
    <source>
        <dbReference type="Google" id="ProtNLM"/>
    </source>
</evidence>
<evidence type="ECO:0000313" key="2">
    <source>
        <dbReference type="Proteomes" id="UP000812844"/>
    </source>
</evidence>
<proteinExistence type="predicted"/>
<sequence length="178" mass="20405">MAVWFVCFGLYNAVCSIRNRYTDEDLYKDVKAMNRPLRRSSIIAVTDGDGSNRYLLYHDANWGCDFFPNRAATGDVEADMANAARYLTVEFGIPESDVELKPVGMAESTKYSTEHHEQRDYVYQLYRASLRAVPDGWRGDRFSVRGKDCRWMTLDEMLADGRINEINHDVVALVRQSA</sequence>
<gene>
    <name evidence="1" type="ORF">KIH73_01810</name>
</gene>
<dbReference type="Proteomes" id="UP000812844">
    <property type="component" value="Unassembled WGS sequence"/>
</dbReference>
<keyword evidence="2" id="KW-1185">Reference proteome</keyword>
<comment type="caution">
    <text evidence="1">The sequence shown here is derived from an EMBL/GenBank/DDBJ whole genome shotgun (WGS) entry which is preliminary data.</text>
</comment>
<reference evidence="1 2" key="1">
    <citation type="submission" date="2021-05" db="EMBL/GenBank/DDBJ databases">
        <title>Phylogenetic classification of ten novel species belonging to the genus Bifidobacterium comprising B. colchicus sp. nov., B. abeli sp. nov., B. bicoloris sp. nov., B. guerezis sp. nov., B. rosaliae sp. nov., B. santillanensis sp. nov., B. argentati sp. nov., B. amazzoni sp. nov., B. pluviali sp. nov., and B. pinnaculum sp. nov.</title>
        <authorList>
            <person name="Lugli G.A."/>
            <person name="Ruiz Garcia L."/>
            <person name="Margolles A."/>
            <person name="Ventura M."/>
        </authorList>
    </citation>
    <scope>NUCLEOTIDE SEQUENCE [LARGE SCALE GENOMIC DNA]</scope>
    <source>
        <strain evidence="1 2">6T3</strain>
    </source>
</reference>
<dbReference type="EMBL" id="JAHBBD010000002">
    <property type="protein sequence ID" value="MBW3082128.1"/>
    <property type="molecule type" value="Genomic_DNA"/>
</dbReference>
<accession>A0ABS6W6L0</accession>
<organism evidence="1 2">
    <name type="scientific">Bifidobacterium phasiani</name>
    <dbReference type="NCBI Taxonomy" id="2834431"/>
    <lineage>
        <taxon>Bacteria</taxon>
        <taxon>Bacillati</taxon>
        <taxon>Actinomycetota</taxon>
        <taxon>Actinomycetes</taxon>
        <taxon>Bifidobacteriales</taxon>
        <taxon>Bifidobacteriaceae</taxon>
        <taxon>Bifidobacterium</taxon>
    </lineage>
</organism>
<protein>
    <recommendedName>
        <fullName evidence="3">Nudix hydrolase domain-containing protein</fullName>
    </recommendedName>
</protein>
<evidence type="ECO:0000313" key="1">
    <source>
        <dbReference type="EMBL" id="MBW3082128.1"/>
    </source>
</evidence>